<evidence type="ECO:0008006" key="3">
    <source>
        <dbReference type="Google" id="ProtNLM"/>
    </source>
</evidence>
<dbReference type="RefSeq" id="WP_125435832.1">
    <property type="nucleotide sequence ID" value="NZ_RWIU01000001.1"/>
</dbReference>
<proteinExistence type="predicted"/>
<dbReference type="AlphaFoldDB" id="A0A428KIP2"/>
<keyword evidence="2" id="KW-1185">Reference proteome</keyword>
<dbReference type="Proteomes" id="UP000270291">
    <property type="component" value="Unassembled WGS sequence"/>
</dbReference>
<evidence type="ECO:0000313" key="2">
    <source>
        <dbReference type="Proteomes" id="UP000270291"/>
    </source>
</evidence>
<evidence type="ECO:0000313" key="1">
    <source>
        <dbReference type="EMBL" id="RSK46327.1"/>
    </source>
</evidence>
<reference evidence="1 2" key="1">
    <citation type="submission" date="2018-12" db="EMBL/GenBank/DDBJ databases">
        <authorList>
            <person name="Feng G."/>
            <person name="Zhu H."/>
        </authorList>
    </citation>
    <scope>NUCLEOTIDE SEQUENCE [LARGE SCALE GENOMIC DNA]</scope>
    <source>
        <strain evidence="1 2">LMG 26000</strain>
    </source>
</reference>
<dbReference type="EMBL" id="RWIU01000001">
    <property type="protein sequence ID" value="RSK46327.1"/>
    <property type="molecule type" value="Genomic_DNA"/>
</dbReference>
<dbReference type="Gene3D" id="1.20.1480.40">
    <property type="entry name" value="Uncharacterised protein PF16133, DUF4844"/>
    <property type="match status" value="1"/>
</dbReference>
<name>A0A428KIP2_9BACT</name>
<dbReference type="OrthoDB" id="9182697at2"/>
<sequence>MPTYAENLNAIKNAYPFAAWRASYHDGLEQYTQENCDAAQHIFDTLITDLIAGGEQASEKQKVALFQKAIEATNELPEDMIETGEREQLCELTNTITLACGLQPEKYSDGEGLASEWREW</sequence>
<protein>
    <recommendedName>
        <fullName evidence="3">DUF4844 domain-containing protein</fullName>
    </recommendedName>
</protein>
<comment type="caution">
    <text evidence="1">The sequence shown here is derived from an EMBL/GenBank/DDBJ whole genome shotgun (WGS) entry which is preliminary data.</text>
</comment>
<organism evidence="1 2">
    <name type="scientific">Hymenobacter perfusus</name>
    <dbReference type="NCBI Taxonomy" id="1236770"/>
    <lineage>
        <taxon>Bacteria</taxon>
        <taxon>Pseudomonadati</taxon>
        <taxon>Bacteroidota</taxon>
        <taxon>Cytophagia</taxon>
        <taxon>Cytophagales</taxon>
        <taxon>Hymenobacteraceae</taxon>
        <taxon>Hymenobacter</taxon>
    </lineage>
</organism>
<gene>
    <name evidence="1" type="ORF">EI293_03925</name>
</gene>
<dbReference type="InterPro" id="IPR038360">
    <property type="entry name" value="DUF4844_sf"/>
</dbReference>
<accession>A0A428KIP2</accession>